<keyword evidence="11" id="KW-1185">Reference proteome</keyword>
<accession>A0A8B7CPJ6</accession>
<evidence type="ECO:0000313" key="13">
    <source>
        <dbReference type="RefSeq" id="XP_038973467.1"/>
    </source>
</evidence>
<dbReference type="Gene3D" id="2.30.180.10">
    <property type="entry name" value="FAS1 domain"/>
    <property type="match status" value="1"/>
</dbReference>
<dbReference type="GO" id="GO:0098552">
    <property type="term" value="C:side of membrane"/>
    <property type="evidence" value="ECO:0007669"/>
    <property type="project" value="UniProtKB-KW"/>
</dbReference>
<keyword evidence="7" id="KW-0449">Lipoprotein</keyword>
<dbReference type="GO" id="GO:0005886">
    <property type="term" value="C:plasma membrane"/>
    <property type="evidence" value="ECO:0007669"/>
    <property type="project" value="UniProtKB-SubCell"/>
</dbReference>
<evidence type="ECO:0000313" key="12">
    <source>
        <dbReference type="RefSeq" id="XP_008803592.1"/>
    </source>
</evidence>
<dbReference type="InterPro" id="IPR000782">
    <property type="entry name" value="FAS1_domain"/>
</dbReference>
<keyword evidence="4" id="KW-0336">GPI-anchor</keyword>
<dbReference type="PANTHER" id="PTHR32382:SF37">
    <property type="entry name" value="OS02G0461000 PROTEIN"/>
    <property type="match status" value="1"/>
</dbReference>
<comment type="subcellular location">
    <subcellularLocation>
        <location evidence="1">Cell membrane</location>
        <topology evidence="1">Lipid-anchor</topology>
        <topology evidence="1">GPI-anchor</topology>
    </subcellularLocation>
</comment>
<dbReference type="PROSITE" id="PS50213">
    <property type="entry name" value="FAS1"/>
    <property type="match status" value="1"/>
</dbReference>
<feature type="signal peptide" evidence="9">
    <location>
        <begin position="1"/>
        <end position="22"/>
    </location>
</feature>
<evidence type="ECO:0000256" key="6">
    <source>
        <dbReference type="ARBA" id="ARBA00023136"/>
    </source>
</evidence>
<dbReference type="RefSeq" id="XP_008803592.1">
    <property type="nucleotide sequence ID" value="XM_008805370.3"/>
</dbReference>
<evidence type="ECO:0000256" key="4">
    <source>
        <dbReference type="ARBA" id="ARBA00022622"/>
    </source>
</evidence>
<evidence type="ECO:0000256" key="3">
    <source>
        <dbReference type="ARBA" id="ARBA00022475"/>
    </source>
</evidence>
<dbReference type="KEGG" id="pda:120105245"/>
<feature type="chain" id="PRO_5044664158" evidence="9">
    <location>
        <begin position="23"/>
        <end position="299"/>
    </location>
</feature>
<dbReference type="Proteomes" id="UP000228380">
    <property type="component" value="Unplaced"/>
</dbReference>
<dbReference type="GeneID" id="103717109"/>
<gene>
    <name evidence="12" type="primary">LOC103717109</name>
    <name evidence="13" type="synonym">LOC120105245</name>
</gene>
<evidence type="ECO:0000256" key="2">
    <source>
        <dbReference type="ARBA" id="ARBA00007843"/>
    </source>
</evidence>
<protein>
    <submittedName>
        <fullName evidence="12 13">Fasciclin-like arabinogalactan protein 14</fullName>
    </submittedName>
</protein>
<evidence type="ECO:0000256" key="5">
    <source>
        <dbReference type="ARBA" id="ARBA00022729"/>
    </source>
</evidence>
<dbReference type="InterPro" id="IPR036378">
    <property type="entry name" value="FAS1_dom_sf"/>
</dbReference>
<evidence type="ECO:0000259" key="10">
    <source>
        <dbReference type="PROSITE" id="PS50213"/>
    </source>
</evidence>
<keyword evidence="3" id="KW-1003">Cell membrane</keyword>
<dbReference type="KEGG" id="pda:103717109"/>
<reference evidence="12" key="1">
    <citation type="submission" date="2023-09" db="UniProtKB">
        <authorList>
            <consortium name="RefSeq"/>
        </authorList>
    </citation>
    <scope>IDENTIFICATION</scope>
    <source>
        <tissue evidence="12 13">Young leaves</tissue>
    </source>
</reference>
<feature type="domain" description="FAS1" evidence="10">
    <location>
        <begin position="22"/>
        <end position="169"/>
    </location>
</feature>
<feature type="compositionally biased region" description="Low complexity" evidence="8">
    <location>
        <begin position="179"/>
        <end position="193"/>
    </location>
</feature>
<comment type="similarity">
    <text evidence="2">Belongs to the fasciclin-like AGP family.</text>
</comment>
<organism evidence="12">
    <name type="scientific">Phoenix dactylifera</name>
    <name type="common">Date palm</name>
    <dbReference type="NCBI Taxonomy" id="42345"/>
    <lineage>
        <taxon>Eukaryota</taxon>
        <taxon>Viridiplantae</taxon>
        <taxon>Streptophyta</taxon>
        <taxon>Embryophyta</taxon>
        <taxon>Tracheophyta</taxon>
        <taxon>Spermatophyta</taxon>
        <taxon>Magnoliopsida</taxon>
        <taxon>Liliopsida</taxon>
        <taxon>Arecaceae</taxon>
        <taxon>Coryphoideae</taxon>
        <taxon>Phoeniceae</taxon>
        <taxon>Phoenix</taxon>
    </lineage>
</organism>
<dbReference type="AlphaFoldDB" id="A0A8B7CPJ6"/>
<evidence type="ECO:0000256" key="7">
    <source>
        <dbReference type="ARBA" id="ARBA00023288"/>
    </source>
</evidence>
<keyword evidence="6" id="KW-0472">Membrane</keyword>
<evidence type="ECO:0000256" key="1">
    <source>
        <dbReference type="ARBA" id="ARBA00004609"/>
    </source>
</evidence>
<keyword evidence="4" id="KW-0325">Glycoprotein</keyword>
<feature type="compositionally biased region" description="Low complexity" evidence="8">
    <location>
        <begin position="218"/>
        <end position="253"/>
    </location>
</feature>
<keyword evidence="5 9" id="KW-0732">Signal</keyword>
<dbReference type="PANTHER" id="PTHR32382">
    <property type="entry name" value="FASCICLIN-LIKE ARABINOGALACTAN PROTEIN"/>
    <property type="match status" value="1"/>
</dbReference>
<dbReference type="RefSeq" id="XP_038973467.1">
    <property type="nucleotide sequence ID" value="XM_039117539.1"/>
</dbReference>
<dbReference type="SUPFAM" id="SSF82153">
    <property type="entry name" value="FAS1 domain"/>
    <property type="match status" value="1"/>
</dbReference>
<proteinExistence type="inferred from homology"/>
<evidence type="ECO:0000313" key="11">
    <source>
        <dbReference type="Proteomes" id="UP000228380"/>
    </source>
</evidence>
<dbReference type="OrthoDB" id="694090at2759"/>
<name>A0A8B7CPJ6_PHODC</name>
<feature type="region of interest" description="Disordered" evidence="8">
    <location>
        <begin position="171"/>
        <end position="278"/>
    </location>
</feature>
<sequence length="299" mass="30657">MAPKPQALLLLLPLLLLSPVTATDILEILNPLSDYSTFTKYLIEANLVDEINRRDNVTVLAVKNSEITPISSLPADVRKNVMFVHVVLGYYDPYSISHLPDKTSLVPTLFQTTGLAANQNGYVKVTVRPIREIIFGSATPGSPLESYLINVVGTDSDKVSVLHISDPIIPSGIDGARKTTAPVTTPPSASSPAKQVTPASSPAKQVKPAPAPMEKKAATGPANAPKAATGPANAPKAATGPANAPKASASSPSTGNVPEAPAAPPKEAGKAPTSPSSAGRVVVGATMGLAMGVVLLGVC</sequence>
<evidence type="ECO:0000256" key="8">
    <source>
        <dbReference type="SAM" id="MobiDB-lite"/>
    </source>
</evidence>
<evidence type="ECO:0000256" key="9">
    <source>
        <dbReference type="SAM" id="SignalP"/>
    </source>
</evidence>
<dbReference type="InterPro" id="IPR033254">
    <property type="entry name" value="Plant_FLA"/>
</dbReference>